<evidence type="ECO:0000313" key="1">
    <source>
        <dbReference type="EMBL" id="KAA6370552.1"/>
    </source>
</evidence>
<dbReference type="EMBL" id="SNRW01015272">
    <property type="protein sequence ID" value="KAA6370552.1"/>
    <property type="molecule type" value="Genomic_DNA"/>
</dbReference>
<reference evidence="1 2" key="1">
    <citation type="submission" date="2019-03" db="EMBL/GenBank/DDBJ databases">
        <title>Single cell metagenomics reveals metabolic interactions within the superorganism composed of flagellate Streblomastix strix and complex community of Bacteroidetes bacteria on its surface.</title>
        <authorList>
            <person name="Treitli S.C."/>
            <person name="Kolisko M."/>
            <person name="Husnik F."/>
            <person name="Keeling P."/>
            <person name="Hampl V."/>
        </authorList>
    </citation>
    <scope>NUCLEOTIDE SEQUENCE [LARGE SCALE GENOMIC DNA]</scope>
    <source>
        <strain evidence="1">ST1C</strain>
    </source>
</reference>
<feature type="non-terminal residue" evidence="1">
    <location>
        <position position="1"/>
    </location>
</feature>
<evidence type="ECO:0000313" key="2">
    <source>
        <dbReference type="Proteomes" id="UP000324800"/>
    </source>
</evidence>
<organism evidence="1 2">
    <name type="scientific">Streblomastix strix</name>
    <dbReference type="NCBI Taxonomy" id="222440"/>
    <lineage>
        <taxon>Eukaryota</taxon>
        <taxon>Metamonada</taxon>
        <taxon>Preaxostyla</taxon>
        <taxon>Oxymonadida</taxon>
        <taxon>Streblomastigidae</taxon>
        <taxon>Streblomastix</taxon>
    </lineage>
</organism>
<name>A0A5J4UKL9_9EUKA</name>
<sequence>LGIADASCSFAAYFGPSDHGNDKKTVRYLSYGGDINHIINGTIGNKSYEDGQSISAIVDMTSNPRKVVFYVDDIEQPNFVIGIPSEIRFWAYTYEKSSSFTVTKFERLVQFTQQGIVGSKAFQWGKSWK</sequence>
<comment type="caution">
    <text evidence="1">The sequence shown here is derived from an EMBL/GenBank/DDBJ whole genome shotgun (WGS) entry which is preliminary data.</text>
</comment>
<accession>A0A5J4UKL9</accession>
<dbReference type="AlphaFoldDB" id="A0A5J4UKL9"/>
<dbReference type="Proteomes" id="UP000324800">
    <property type="component" value="Unassembled WGS sequence"/>
</dbReference>
<proteinExistence type="predicted"/>
<protein>
    <recommendedName>
        <fullName evidence="3">B30.2/SPRY domain-containing protein</fullName>
    </recommendedName>
</protein>
<evidence type="ECO:0008006" key="3">
    <source>
        <dbReference type="Google" id="ProtNLM"/>
    </source>
</evidence>
<gene>
    <name evidence="1" type="ORF">EZS28_033920</name>
</gene>